<comment type="caution">
    <text evidence="1">The sequence shown here is derived from an EMBL/GenBank/DDBJ whole genome shotgun (WGS) entry which is preliminary data.</text>
</comment>
<gene>
    <name evidence="1" type="ORF">LCGC14_1606290</name>
</gene>
<dbReference type="EMBL" id="LAZR01012948">
    <property type="protein sequence ID" value="KKM24319.1"/>
    <property type="molecule type" value="Genomic_DNA"/>
</dbReference>
<name>A0A0F9IW93_9ZZZZ</name>
<proteinExistence type="predicted"/>
<evidence type="ECO:0000313" key="1">
    <source>
        <dbReference type="EMBL" id="KKM24319.1"/>
    </source>
</evidence>
<accession>A0A0F9IW93</accession>
<dbReference type="AlphaFoldDB" id="A0A0F9IW93"/>
<protein>
    <submittedName>
        <fullName evidence="1">Uncharacterized protein</fullName>
    </submittedName>
</protein>
<reference evidence="1" key="1">
    <citation type="journal article" date="2015" name="Nature">
        <title>Complex archaea that bridge the gap between prokaryotes and eukaryotes.</title>
        <authorList>
            <person name="Spang A."/>
            <person name="Saw J.H."/>
            <person name="Jorgensen S.L."/>
            <person name="Zaremba-Niedzwiedzka K."/>
            <person name="Martijn J."/>
            <person name="Lind A.E."/>
            <person name="van Eijk R."/>
            <person name="Schleper C."/>
            <person name="Guy L."/>
            <person name="Ettema T.J."/>
        </authorList>
    </citation>
    <scope>NUCLEOTIDE SEQUENCE</scope>
</reference>
<organism evidence="1">
    <name type="scientific">marine sediment metagenome</name>
    <dbReference type="NCBI Taxonomy" id="412755"/>
    <lineage>
        <taxon>unclassified sequences</taxon>
        <taxon>metagenomes</taxon>
        <taxon>ecological metagenomes</taxon>
    </lineage>
</organism>
<sequence>MTKPLLLNIVGRDDSVDGIQKDGSNRMRIFPRYLGHYSLKNEEGKWTLHKIGKNDAHWIFVNPQYMKNLLAGGKILVDEHILELEKIA</sequence>